<dbReference type="AlphaFoldDB" id="A0A931CID1"/>
<gene>
    <name evidence="2" type="ORF">I4J89_44705</name>
</gene>
<dbReference type="Proteomes" id="UP000598146">
    <property type="component" value="Unassembled WGS sequence"/>
</dbReference>
<feature type="transmembrane region" description="Helical" evidence="1">
    <location>
        <begin position="163"/>
        <end position="182"/>
    </location>
</feature>
<dbReference type="EMBL" id="JADQTO010000040">
    <property type="protein sequence ID" value="MBG0568547.1"/>
    <property type="molecule type" value="Genomic_DNA"/>
</dbReference>
<feature type="transmembrane region" description="Helical" evidence="1">
    <location>
        <begin position="449"/>
        <end position="468"/>
    </location>
</feature>
<keyword evidence="1" id="KW-1133">Transmembrane helix</keyword>
<feature type="transmembrane region" description="Helical" evidence="1">
    <location>
        <begin position="217"/>
        <end position="238"/>
    </location>
</feature>
<evidence type="ECO:0000256" key="1">
    <source>
        <dbReference type="SAM" id="Phobius"/>
    </source>
</evidence>
<dbReference type="PANTHER" id="PTHR30353">
    <property type="entry name" value="INNER MEMBRANE PROTEIN DEDA-RELATED"/>
    <property type="match status" value="1"/>
</dbReference>
<dbReference type="InterPro" id="IPR032818">
    <property type="entry name" value="DedA-like"/>
</dbReference>
<organism evidence="2 3">
    <name type="scientific">Actinoplanes aureus</name>
    <dbReference type="NCBI Taxonomy" id="2792083"/>
    <lineage>
        <taxon>Bacteria</taxon>
        <taxon>Bacillati</taxon>
        <taxon>Actinomycetota</taxon>
        <taxon>Actinomycetes</taxon>
        <taxon>Micromonosporales</taxon>
        <taxon>Micromonosporaceae</taxon>
        <taxon>Actinoplanes</taxon>
    </lineage>
</organism>
<keyword evidence="1" id="KW-0472">Membrane</keyword>
<accession>A0A931CID1</accession>
<proteinExistence type="predicted"/>
<feature type="transmembrane region" description="Helical" evidence="1">
    <location>
        <begin position="53"/>
        <end position="72"/>
    </location>
</feature>
<feature type="transmembrane region" description="Helical" evidence="1">
    <location>
        <begin position="132"/>
        <end position="151"/>
    </location>
</feature>
<comment type="caution">
    <text evidence="2">The sequence shown here is derived from an EMBL/GenBank/DDBJ whole genome shotgun (WGS) entry which is preliminary data.</text>
</comment>
<feature type="transmembrane region" description="Helical" evidence="1">
    <location>
        <begin position="12"/>
        <end position="33"/>
    </location>
</feature>
<feature type="transmembrane region" description="Helical" evidence="1">
    <location>
        <begin position="421"/>
        <end position="443"/>
    </location>
</feature>
<keyword evidence="3" id="KW-1185">Reference proteome</keyword>
<evidence type="ECO:0000313" key="2">
    <source>
        <dbReference type="EMBL" id="MBG0568547.1"/>
    </source>
</evidence>
<feature type="transmembrane region" description="Helical" evidence="1">
    <location>
        <begin position="277"/>
        <end position="296"/>
    </location>
</feature>
<protein>
    <submittedName>
        <fullName evidence="2">DedA family protein</fullName>
    </submittedName>
</protein>
<name>A0A931CID1_9ACTN</name>
<reference evidence="2" key="1">
    <citation type="submission" date="2020-11" db="EMBL/GenBank/DDBJ databases">
        <title>Isolation and identification of active actinomycetes.</title>
        <authorList>
            <person name="Sun X."/>
        </authorList>
    </citation>
    <scope>NUCLEOTIDE SEQUENCE</scope>
    <source>
        <strain evidence="2">NEAU-A11</strain>
    </source>
</reference>
<sequence>MNDLLGGLPPALVYLVVGVLVTAETALVAGLVLPAATALVAMGLLANAGIVPLAPALAVAVVSALLGGNLAFRSGTMKRGRGWDRAERLFAKHGGRAIFLGQWVVGARTLMPRLAARAGVPRRRFAAWHTPAAILWALWMVGASYAAGASYDILAARAGRAAGALAALTLLILGLILAGRWFGRHPDPVRGFARSLRRIPPLSVIAESWPPRLWHPVAAAGLSLGLLTTLAVLLVAAIPPVVRFSGLAATDEAVASWARSQWTSDGYLFALETATTLVPEALIALAVAVSLLRWWWNHHRPSLHSLLVRFGLPAPAPRPGLVRALSRPGVSSVPPRLLETLGPVLPAVILAAVLAMAVPPGWRAAETLVFPAPAEFDGAVPLDAAALALATMSAGQTAQVAAAAGLLAWLVARGLPWKWQVAVWTAASVGTVMCAGSWVYLGWSRTSETVAALVLGAAWAAVNTAVWSGRTTPPAVPREPVPQPVLVAAQR</sequence>
<dbReference type="PANTHER" id="PTHR30353:SF0">
    <property type="entry name" value="TRANSMEMBRANE PROTEIN"/>
    <property type="match status" value="1"/>
</dbReference>
<keyword evidence="1" id="KW-0812">Transmembrane</keyword>
<evidence type="ECO:0000313" key="3">
    <source>
        <dbReference type="Proteomes" id="UP000598146"/>
    </source>
</evidence>